<dbReference type="EMBL" id="JAWDJW010005625">
    <property type="protein sequence ID" value="KAK3067067.1"/>
    <property type="molecule type" value="Genomic_DNA"/>
</dbReference>
<reference evidence="1" key="1">
    <citation type="submission" date="2024-09" db="EMBL/GenBank/DDBJ databases">
        <title>Black Yeasts Isolated from many extreme environments.</title>
        <authorList>
            <person name="Coleine C."/>
            <person name="Stajich J.E."/>
            <person name="Selbmann L."/>
        </authorList>
    </citation>
    <scope>NUCLEOTIDE SEQUENCE</scope>
    <source>
        <strain evidence="1">CCFEE 5737</strain>
    </source>
</reference>
<feature type="non-terminal residue" evidence="1">
    <location>
        <position position="183"/>
    </location>
</feature>
<protein>
    <submittedName>
        <fullName evidence="1">Uncharacterized protein</fullName>
    </submittedName>
</protein>
<keyword evidence="2" id="KW-1185">Reference proteome</keyword>
<organism evidence="1 2">
    <name type="scientific">Coniosporium uncinatum</name>
    <dbReference type="NCBI Taxonomy" id="93489"/>
    <lineage>
        <taxon>Eukaryota</taxon>
        <taxon>Fungi</taxon>
        <taxon>Dikarya</taxon>
        <taxon>Ascomycota</taxon>
        <taxon>Pezizomycotina</taxon>
        <taxon>Dothideomycetes</taxon>
        <taxon>Dothideomycetes incertae sedis</taxon>
        <taxon>Coniosporium</taxon>
    </lineage>
</organism>
<comment type="caution">
    <text evidence="1">The sequence shown here is derived from an EMBL/GenBank/DDBJ whole genome shotgun (WGS) entry which is preliminary data.</text>
</comment>
<sequence length="183" mass="20179">MKPPLRIAILECDTPLPQTDKEYHGYGGVFTALLQAGADALGHPGLSSKEGLDITKFNVEHEERYPELDAIDAILLTGSKHNSFDNAPWIVKLVEFTQKVLAQDRVRVIGVCFGHQIVGRALGAKVDRSPIGWEISVSPVSLSEKGAELFGKKDLAIHQMHRDIVFPFSYEKEKIELLGSSES</sequence>
<accession>A0ACC3DEU0</accession>
<name>A0ACC3DEU0_9PEZI</name>
<proteinExistence type="predicted"/>
<evidence type="ECO:0000313" key="2">
    <source>
        <dbReference type="Proteomes" id="UP001186974"/>
    </source>
</evidence>
<evidence type="ECO:0000313" key="1">
    <source>
        <dbReference type="EMBL" id="KAK3067067.1"/>
    </source>
</evidence>
<gene>
    <name evidence="1" type="ORF">LTS18_001327</name>
</gene>
<dbReference type="Proteomes" id="UP001186974">
    <property type="component" value="Unassembled WGS sequence"/>
</dbReference>